<organism evidence="2 3">
    <name type="scientific">Trichonephila clavata</name>
    <name type="common">Joro spider</name>
    <name type="synonym">Nephila clavata</name>
    <dbReference type="NCBI Taxonomy" id="2740835"/>
    <lineage>
        <taxon>Eukaryota</taxon>
        <taxon>Metazoa</taxon>
        <taxon>Ecdysozoa</taxon>
        <taxon>Arthropoda</taxon>
        <taxon>Chelicerata</taxon>
        <taxon>Arachnida</taxon>
        <taxon>Araneae</taxon>
        <taxon>Araneomorphae</taxon>
        <taxon>Entelegynae</taxon>
        <taxon>Araneoidea</taxon>
        <taxon>Nephilidae</taxon>
        <taxon>Trichonephila</taxon>
    </lineage>
</organism>
<proteinExistence type="predicted"/>
<dbReference type="Proteomes" id="UP000887116">
    <property type="component" value="Unassembled WGS sequence"/>
</dbReference>
<dbReference type="OrthoDB" id="6426645at2759"/>
<feature type="compositionally biased region" description="Low complexity" evidence="1">
    <location>
        <begin position="587"/>
        <end position="598"/>
    </location>
</feature>
<feature type="compositionally biased region" description="Polar residues" evidence="1">
    <location>
        <begin position="529"/>
        <end position="547"/>
    </location>
</feature>
<feature type="compositionally biased region" description="Low complexity" evidence="1">
    <location>
        <begin position="632"/>
        <end position="641"/>
    </location>
</feature>
<feature type="compositionally biased region" description="Polar residues" evidence="1">
    <location>
        <begin position="232"/>
        <end position="244"/>
    </location>
</feature>
<evidence type="ECO:0000256" key="1">
    <source>
        <dbReference type="SAM" id="MobiDB-lite"/>
    </source>
</evidence>
<evidence type="ECO:0000313" key="3">
    <source>
        <dbReference type="Proteomes" id="UP000887116"/>
    </source>
</evidence>
<comment type="caution">
    <text evidence="2">The sequence shown here is derived from an EMBL/GenBank/DDBJ whole genome shotgun (WGS) entry which is preliminary data.</text>
</comment>
<feature type="region of interest" description="Disordered" evidence="1">
    <location>
        <begin position="182"/>
        <end position="244"/>
    </location>
</feature>
<feature type="region of interest" description="Disordered" evidence="1">
    <location>
        <begin position="297"/>
        <end position="368"/>
    </location>
</feature>
<keyword evidence="3" id="KW-1185">Reference proteome</keyword>
<feature type="region of interest" description="Disordered" evidence="1">
    <location>
        <begin position="435"/>
        <end position="466"/>
    </location>
</feature>
<dbReference type="EMBL" id="BMAO01011034">
    <property type="protein sequence ID" value="GFQ70920.1"/>
    <property type="molecule type" value="Genomic_DNA"/>
</dbReference>
<reference evidence="2" key="1">
    <citation type="submission" date="2020-07" db="EMBL/GenBank/DDBJ databases">
        <title>Multicomponent nature underlies the extraordinary mechanical properties of spider dragline silk.</title>
        <authorList>
            <person name="Kono N."/>
            <person name="Nakamura H."/>
            <person name="Mori M."/>
            <person name="Yoshida Y."/>
            <person name="Ohtoshi R."/>
            <person name="Malay A.D."/>
            <person name="Moran D.A.P."/>
            <person name="Tomita M."/>
            <person name="Numata K."/>
            <person name="Arakawa K."/>
        </authorList>
    </citation>
    <scope>NUCLEOTIDE SEQUENCE</scope>
</reference>
<feature type="compositionally biased region" description="Polar residues" evidence="1">
    <location>
        <begin position="616"/>
        <end position="628"/>
    </location>
</feature>
<gene>
    <name evidence="2" type="primary">AVEN_187500_1</name>
    <name evidence="2" type="ORF">TNCT_658371</name>
</gene>
<feature type="region of interest" description="Disordered" evidence="1">
    <location>
        <begin position="497"/>
        <end position="563"/>
    </location>
</feature>
<name>A0A8X6I4Y4_TRICU</name>
<sequence>MHGCLELPKVGARWIPASIEEHKTNLMGICSSVWSTKQHLEEERNRQRKKGISLAYLLRKKDTQCDIANFHKQKLSNISVASTKSGETQSVACPEPTKIEVHQNSLIHFNHVQVKPSNSDSKSVSEDTTNSNPRVTCLVEQITSKFRKRNKIPQFRIRRKHNWWYKISSLVHLRRKSITATPSLKRSEASGDIEEARSSKNMNSCDVLLKPEDLRPQRPLQGSQKDNESRRTSSQLSKPSVSNWTRSELFTHSAAEATFTKQNKNRRKTLADGMLLSSNFSQSKSFTSHEKVPGILMTGSDLNAPDESSDVSPMSSNYSLTPSTTENGEDDDEDDGRAEVVVQKQKRDVGVPLDEGDDKDDIPIQAPDLPPEVSNMIWNILIGIKDKVDEIVKQSERKTIAEIITLKERIKQQDALIEYLEMRCARELGDTVQGAECVPKEPRPSSPLEKSSPPNKPSEDSAVSSLDTQLPLDFMADVKFEEEDMWLVEFPPNIPVPLPAKPAEKRSKLRRHSSVEVGHEIPFRLAAQKQPSENFLQPTVSRDQQLSPRRFSESQARPDVVPLNKSFAAKVRRVLAKVRVNRDSDDQSSSETSSPQSSYKWPQAATKTENKKARRSSTGSPNLSTIFHQKNIISGGSSSKKYQNNPEASEDNTGRRYGSDGNPVVKRVLPTITESSSFDSLRDSPLLPHGAASQPAVGMPILEDEKLTVVIDMSATVDEEVITKETTLK</sequence>
<feature type="compositionally biased region" description="Polar residues" evidence="1">
    <location>
        <begin position="310"/>
        <end position="326"/>
    </location>
</feature>
<dbReference type="AlphaFoldDB" id="A0A8X6I4Y4"/>
<protein>
    <submittedName>
        <fullName evidence="2">Uncharacterized protein</fullName>
    </submittedName>
</protein>
<feature type="region of interest" description="Disordered" evidence="1">
    <location>
        <begin position="578"/>
        <end position="664"/>
    </location>
</feature>
<evidence type="ECO:0000313" key="2">
    <source>
        <dbReference type="EMBL" id="GFQ70920.1"/>
    </source>
</evidence>
<feature type="compositionally biased region" description="Basic and acidic residues" evidence="1">
    <location>
        <begin position="185"/>
        <end position="198"/>
    </location>
</feature>
<feature type="compositionally biased region" description="Basic and acidic residues" evidence="1">
    <location>
        <begin position="513"/>
        <end position="522"/>
    </location>
</feature>
<feature type="compositionally biased region" description="Acidic residues" evidence="1">
    <location>
        <begin position="327"/>
        <end position="336"/>
    </location>
</feature>
<accession>A0A8X6I4Y4</accession>